<dbReference type="InterPro" id="IPR018062">
    <property type="entry name" value="HTH_AraC-typ_CS"/>
</dbReference>
<gene>
    <name evidence="6" type="ORF">J1C56_28310</name>
</gene>
<dbReference type="Gene3D" id="1.10.10.60">
    <property type="entry name" value="Homeodomain-like"/>
    <property type="match status" value="1"/>
</dbReference>
<dbReference type="PROSITE" id="PS01124">
    <property type="entry name" value="HTH_ARAC_FAMILY_2"/>
    <property type="match status" value="1"/>
</dbReference>
<sequence>MVHHWSQGVWASASAIEPITVALYLAPGFELLAVASALDVFRLTNKAAGREAFRWRIVSHLGGAVRASCGIFVAADADLAQERRYLMQPERPVLALVFGDEPDGGPETKVLSAWLRECRQRRIGTGAFENGVTALAKAGLLNDRKCAVHWEALPGFKERFMRIEAAATVYEVDNNIWSCAGGTAAFDMMIELVKYHCGEPVAVSAAELAVAGRVRTGEERQRLPLLRQHGRLNPTVVKLIELMQRNLAAPLTMADLAAAAGLSRRQVERLFRNDIGRSPCRYFRELRLEHAKLLLAQSAMPVLEIAVSCGFVSASHFSRCFRQAHQIAPHKARNLPAGRFLGVPTARPATADTHPDLDLHQNRSMTLCR</sequence>
<dbReference type="Pfam" id="PF12833">
    <property type="entry name" value="HTH_18"/>
    <property type="match status" value="1"/>
</dbReference>
<dbReference type="Pfam" id="PF01965">
    <property type="entry name" value="DJ-1_PfpI"/>
    <property type="match status" value="1"/>
</dbReference>
<dbReference type="InterPro" id="IPR009057">
    <property type="entry name" value="Homeodomain-like_sf"/>
</dbReference>
<evidence type="ECO:0000256" key="3">
    <source>
        <dbReference type="ARBA" id="ARBA00023163"/>
    </source>
</evidence>
<evidence type="ECO:0000313" key="7">
    <source>
        <dbReference type="Proteomes" id="UP001138921"/>
    </source>
</evidence>
<accession>A0A9X1AH22</accession>
<keyword evidence="2" id="KW-0238">DNA-binding</keyword>
<name>A0A9X1AH22_9HYPH</name>
<dbReference type="InterPro" id="IPR002818">
    <property type="entry name" value="DJ-1/PfpI"/>
</dbReference>
<keyword evidence="1" id="KW-0805">Transcription regulation</keyword>
<dbReference type="RefSeq" id="WP_214393328.1">
    <property type="nucleotide sequence ID" value="NZ_JAFLWW010000012.1"/>
</dbReference>
<feature type="domain" description="HTH araC/xylS-type" evidence="5">
    <location>
        <begin position="237"/>
        <end position="335"/>
    </location>
</feature>
<dbReference type="Gene3D" id="3.40.50.880">
    <property type="match status" value="1"/>
</dbReference>
<protein>
    <submittedName>
        <fullName evidence="6">GlxA family transcriptional regulator</fullName>
    </submittedName>
</protein>
<keyword evidence="3" id="KW-0804">Transcription</keyword>
<dbReference type="PANTHER" id="PTHR43130:SF3">
    <property type="entry name" value="HTH-TYPE TRANSCRIPTIONAL REGULATOR RV1931C"/>
    <property type="match status" value="1"/>
</dbReference>
<dbReference type="SUPFAM" id="SSF52317">
    <property type="entry name" value="Class I glutamine amidotransferase-like"/>
    <property type="match status" value="1"/>
</dbReference>
<evidence type="ECO:0000259" key="5">
    <source>
        <dbReference type="PROSITE" id="PS01124"/>
    </source>
</evidence>
<keyword evidence="7" id="KW-1185">Reference proteome</keyword>
<feature type="region of interest" description="Disordered" evidence="4">
    <location>
        <begin position="346"/>
        <end position="369"/>
    </location>
</feature>
<dbReference type="InterPro" id="IPR018060">
    <property type="entry name" value="HTH_AraC"/>
</dbReference>
<reference evidence="6" key="1">
    <citation type="journal article" date="2021" name="Microorganisms">
        <title>Phylogenomic Reconstruction and Metabolic Potential of the Genus Aminobacter.</title>
        <authorList>
            <person name="Artuso I."/>
            <person name="Turrini P."/>
            <person name="Pirolo M."/>
            <person name="Lugli G.A."/>
            <person name="Ventura M."/>
            <person name="Visca P."/>
        </authorList>
    </citation>
    <scope>NUCLEOTIDE SEQUENCE</scope>
    <source>
        <strain evidence="6">LMG 26462</strain>
    </source>
</reference>
<evidence type="ECO:0000256" key="2">
    <source>
        <dbReference type="ARBA" id="ARBA00023125"/>
    </source>
</evidence>
<dbReference type="CDD" id="cd03136">
    <property type="entry name" value="GATase1_AraC_ArgR_like"/>
    <property type="match status" value="1"/>
</dbReference>
<dbReference type="EMBL" id="JAFLWW010000012">
    <property type="protein sequence ID" value="MBT1159478.1"/>
    <property type="molecule type" value="Genomic_DNA"/>
</dbReference>
<dbReference type="InterPro" id="IPR029062">
    <property type="entry name" value="Class_I_gatase-like"/>
</dbReference>
<comment type="caution">
    <text evidence="6">The sequence shown here is derived from an EMBL/GenBank/DDBJ whole genome shotgun (WGS) entry which is preliminary data.</text>
</comment>
<dbReference type="InterPro" id="IPR052158">
    <property type="entry name" value="INH-QAR"/>
</dbReference>
<proteinExistence type="predicted"/>
<dbReference type="GO" id="GO:0003700">
    <property type="term" value="F:DNA-binding transcription factor activity"/>
    <property type="evidence" value="ECO:0007669"/>
    <property type="project" value="InterPro"/>
</dbReference>
<organism evidence="6 7">
    <name type="scientific">Aminobacter anthyllidis</name>
    <dbReference type="NCBI Taxonomy" id="1035067"/>
    <lineage>
        <taxon>Bacteria</taxon>
        <taxon>Pseudomonadati</taxon>
        <taxon>Pseudomonadota</taxon>
        <taxon>Alphaproteobacteria</taxon>
        <taxon>Hyphomicrobiales</taxon>
        <taxon>Phyllobacteriaceae</taxon>
        <taxon>Aminobacter</taxon>
    </lineage>
</organism>
<evidence type="ECO:0000313" key="6">
    <source>
        <dbReference type="EMBL" id="MBT1159478.1"/>
    </source>
</evidence>
<dbReference type="GO" id="GO:0043565">
    <property type="term" value="F:sequence-specific DNA binding"/>
    <property type="evidence" value="ECO:0007669"/>
    <property type="project" value="InterPro"/>
</dbReference>
<evidence type="ECO:0000256" key="1">
    <source>
        <dbReference type="ARBA" id="ARBA00023015"/>
    </source>
</evidence>
<reference evidence="6" key="2">
    <citation type="submission" date="2021-03" db="EMBL/GenBank/DDBJ databases">
        <authorList>
            <person name="Artuso I."/>
            <person name="Turrini P."/>
            <person name="Pirolo M."/>
            <person name="Lugli G.A."/>
            <person name="Ventura M."/>
            <person name="Visca P."/>
        </authorList>
    </citation>
    <scope>NUCLEOTIDE SEQUENCE</scope>
    <source>
        <strain evidence="6">LMG 26462</strain>
    </source>
</reference>
<dbReference type="PROSITE" id="PS00041">
    <property type="entry name" value="HTH_ARAC_FAMILY_1"/>
    <property type="match status" value="1"/>
</dbReference>
<dbReference type="SUPFAM" id="SSF46689">
    <property type="entry name" value="Homeodomain-like"/>
    <property type="match status" value="2"/>
</dbReference>
<dbReference type="SMART" id="SM00342">
    <property type="entry name" value="HTH_ARAC"/>
    <property type="match status" value="1"/>
</dbReference>
<dbReference type="PANTHER" id="PTHR43130">
    <property type="entry name" value="ARAC-FAMILY TRANSCRIPTIONAL REGULATOR"/>
    <property type="match status" value="1"/>
</dbReference>
<dbReference type="AlphaFoldDB" id="A0A9X1AH22"/>
<evidence type="ECO:0000256" key="4">
    <source>
        <dbReference type="SAM" id="MobiDB-lite"/>
    </source>
</evidence>
<dbReference type="Proteomes" id="UP001138921">
    <property type="component" value="Unassembled WGS sequence"/>
</dbReference>